<protein>
    <submittedName>
        <fullName evidence="1">Uncharacterized protein</fullName>
    </submittedName>
</protein>
<evidence type="ECO:0000313" key="3">
    <source>
        <dbReference type="Proteomes" id="UP001642409"/>
    </source>
</evidence>
<reference evidence="1" key="1">
    <citation type="submission" date="2023-06" db="EMBL/GenBank/DDBJ databases">
        <authorList>
            <person name="Kurt Z."/>
        </authorList>
    </citation>
    <scope>NUCLEOTIDE SEQUENCE</scope>
</reference>
<dbReference type="Proteomes" id="UP001642409">
    <property type="component" value="Unassembled WGS sequence"/>
</dbReference>
<dbReference type="EMBL" id="CATOUU010000134">
    <property type="protein sequence ID" value="CAI9917556.1"/>
    <property type="molecule type" value="Genomic_DNA"/>
</dbReference>
<proteinExistence type="predicted"/>
<dbReference type="AlphaFoldDB" id="A0AA86NDZ0"/>
<accession>A0AA86NDZ0</accession>
<sequence length="625" mass="70048">MFIYTDIAKESVIEVQFNYVNIFAIFGFNIQSQIVQDSSINVSITFQIVTGALVCIQCNIYVVNSRLIFIATGSKLSAIMAESLQKIAIYNASIQYRFTAKQSAGITVLINEHVNITISNSRIIGQDFIANTQSGYFISLLNHTVEFLLHNVNVCTNLLTSIGIKNVIFILNETEQQQCNQICNQSYHTYGICQPALHLGVIEQYQYICKYPFVFNEDSCICDTGYLLNQSYCVNIILQLTQLDIQLSQNMSNITDYIIQNVNQLNQNIQTSFNLMDQQLQHNTSVLEARLKSNISLNELYMKQNASEIYSNISVTSLMLQNYINGNVSMLDSKLLQNTSYLESKIISNFSASDNNLKRNTTYLESNILTNSSKAQQNLVQTNDYLEAMIKSNWSDNVQKLKYNSSTLEQWINGNATIAANNLRTTDNTLKSIITQTTNALNARIDSLTASTNSGLSTLTVSINNVQGGLNNEINIRTSNVNSLSNSINYLSGQIGSIWSNMYTKSQVDARICRCGGGGGGPVNRSRAFDYDKAQNAMKQKKICDQKFKDNDNQIFNFPFYSEYDSKCCASKTQQYVCSADQCKFEFVCGNWEQSTSIEVSSNLIQDEIFLLCGASICSAQINEE</sequence>
<organism evidence="1">
    <name type="scientific">Hexamita inflata</name>
    <dbReference type="NCBI Taxonomy" id="28002"/>
    <lineage>
        <taxon>Eukaryota</taxon>
        <taxon>Metamonada</taxon>
        <taxon>Diplomonadida</taxon>
        <taxon>Hexamitidae</taxon>
        <taxon>Hexamitinae</taxon>
        <taxon>Hexamita</taxon>
    </lineage>
</organism>
<name>A0AA86NDZ0_9EUKA</name>
<dbReference type="EMBL" id="CAXDID020000290">
    <property type="protein sequence ID" value="CAL6071327.1"/>
    <property type="molecule type" value="Genomic_DNA"/>
</dbReference>
<reference evidence="2 3" key="2">
    <citation type="submission" date="2024-07" db="EMBL/GenBank/DDBJ databases">
        <authorList>
            <person name="Akdeniz Z."/>
        </authorList>
    </citation>
    <scope>NUCLEOTIDE SEQUENCE [LARGE SCALE GENOMIC DNA]</scope>
</reference>
<evidence type="ECO:0000313" key="2">
    <source>
        <dbReference type="EMBL" id="CAL6071327.1"/>
    </source>
</evidence>
<evidence type="ECO:0000313" key="1">
    <source>
        <dbReference type="EMBL" id="CAI9917556.1"/>
    </source>
</evidence>
<gene>
    <name evidence="1" type="ORF">HINF_LOCUS5201</name>
    <name evidence="2" type="ORF">HINF_LOCUS55090</name>
</gene>
<comment type="caution">
    <text evidence="1">The sequence shown here is derived from an EMBL/GenBank/DDBJ whole genome shotgun (WGS) entry which is preliminary data.</text>
</comment>
<keyword evidence="3" id="KW-1185">Reference proteome</keyword>